<accession>U9UDV6</accession>
<sequence>MVIAVKAGLEKLEIYYEKTDDTTMYTIATVLDPQFKLGYCEDNKWRQSFIRYSKETIIFWQKENLQQNEVELYLKTPRADRNQDVLLWWKGIAPSNNGKGLYRNYR</sequence>
<gene>
    <name evidence="1" type="ORF">GLOINDRAFT_222</name>
</gene>
<evidence type="ECO:0000313" key="1">
    <source>
        <dbReference type="EMBL" id="ESA18599.1"/>
    </source>
</evidence>
<dbReference type="AlphaFoldDB" id="U9UDV6"/>
<name>U9UDV6_RHIID</name>
<dbReference type="HOGENOM" id="CLU_2284232_0_0_1"/>
<dbReference type="VEuPathDB" id="FungiDB:RhiirFUN_014738"/>
<proteinExistence type="predicted"/>
<dbReference type="InterPro" id="IPR012337">
    <property type="entry name" value="RNaseH-like_sf"/>
</dbReference>
<reference evidence="1" key="1">
    <citation type="submission" date="2013-07" db="EMBL/GenBank/DDBJ databases">
        <title>The genome of an arbuscular mycorrhizal fungus provides insights into the evolution of the oldest plant symbiosis.</title>
        <authorList>
            <consortium name="DOE Joint Genome Institute"/>
            <person name="Tisserant E."/>
            <person name="Malbreil M."/>
            <person name="Kuo A."/>
            <person name="Kohler A."/>
            <person name="Symeonidi A."/>
            <person name="Balestrini R."/>
            <person name="Charron P."/>
            <person name="Duensing N."/>
            <person name="Frei-dit-Frey N."/>
            <person name="Gianinazzi-Pearson V."/>
            <person name="Gilbert B."/>
            <person name="Handa Y."/>
            <person name="Hijri M."/>
            <person name="Kaul R."/>
            <person name="Kawaguchi M."/>
            <person name="Krajinski F."/>
            <person name="Lammers P."/>
            <person name="Lapierre D."/>
            <person name="Masclaux F.G."/>
            <person name="Murat C."/>
            <person name="Morin E."/>
            <person name="Ndikumana S."/>
            <person name="Pagni M."/>
            <person name="Petitpierre D."/>
            <person name="Requena N."/>
            <person name="Rosikiewicz P."/>
            <person name="Riley R."/>
            <person name="Saito K."/>
            <person name="San Clemente H."/>
            <person name="Shapiro H."/>
            <person name="van Tuinen D."/>
            <person name="Becard G."/>
            <person name="Bonfante P."/>
            <person name="Paszkowski U."/>
            <person name="Shachar-Hill Y."/>
            <person name="Young J.P."/>
            <person name="Sanders I.R."/>
            <person name="Henrissat B."/>
            <person name="Rensing S.A."/>
            <person name="Grigoriev I.V."/>
            <person name="Corradi N."/>
            <person name="Roux C."/>
            <person name="Martin F."/>
        </authorList>
    </citation>
    <scope>NUCLEOTIDE SEQUENCE</scope>
    <source>
        <strain evidence="1">DAOM 197198</strain>
    </source>
</reference>
<dbReference type="SUPFAM" id="SSF53098">
    <property type="entry name" value="Ribonuclease H-like"/>
    <property type="match status" value="1"/>
</dbReference>
<dbReference type="EMBL" id="KI279064">
    <property type="protein sequence ID" value="ESA18599.1"/>
    <property type="molecule type" value="Genomic_DNA"/>
</dbReference>
<organism evidence="1">
    <name type="scientific">Rhizophagus irregularis (strain DAOM 181602 / DAOM 197198 / MUCL 43194)</name>
    <name type="common">Arbuscular mycorrhizal fungus</name>
    <name type="synonym">Glomus intraradices</name>
    <dbReference type="NCBI Taxonomy" id="747089"/>
    <lineage>
        <taxon>Eukaryota</taxon>
        <taxon>Fungi</taxon>
        <taxon>Fungi incertae sedis</taxon>
        <taxon>Mucoromycota</taxon>
        <taxon>Glomeromycotina</taxon>
        <taxon>Glomeromycetes</taxon>
        <taxon>Glomerales</taxon>
        <taxon>Glomeraceae</taxon>
        <taxon>Rhizophagus</taxon>
    </lineage>
</organism>
<protein>
    <submittedName>
        <fullName evidence="1">Uncharacterized protein</fullName>
    </submittedName>
</protein>